<accession>A0A8J4Q1H0</accession>
<evidence type="ECO:0000313" key="2">
    <source>
        <dbReference type="Proteomes" id="UP000695562"/>
    </source>
</evidence>
<gene>
    <name evidence="1" type="ORF">CYY_002556</name>
</gene>
<reference evidence="1" key="1">
    <citation type="submission" date="2020-01" db="EMBL/GenBank/DDBJ databases">
        <title>Development of genomics and gene disruption for Polysphondylium violaceum indicates a role for the polyketide synthase stlB in stalk morphogenesis.</title>
        <authorList>
            <person name="Narita B."/>
            <person name="Kawabe Y."/>
            <person name="Kin K."/>
            <person name="Saito T."/>
            <person name="Gibbs R."/>
            <person name="Kuspa A."/>
            <person name="Muzny D."/>
            <person name="Queller D."/>
            <person name="Richards S."/>
            <person name="Strassman J."/>
            <person name="Sucgang R."/>
            <person name="Worley K."/>
            <person name="Schaap P."/>
        </authorList>
    </citation>
    <scope>NUCLEOTIDE SEQUENCE</scope>
    <source>
        <strain evidence="1">QSvi11</strain>
    </source>
</reference>
<organism evidence="1 2">
    <name type="scientific">Polysphondylium violaceum</name>
    <dbReference type="NCBI Taxonomy" id="133409"/>
    <lineage>
        <taxon>Eukaryota</taxon>
        <taxon>Amoebozoa</taxon>
        <taxon>Evosea</taxon>
        <taxon>Eumycetozoa</taxon>
        <taxon>Dictyostelia</taxon>
        <taxon>Dictyosteliales</taxon>
        <taxon>Dictyosteliaceae</taxon>
        <taxon>Polysphondylium</taxon>
    </lineage>
</organism>
<protein>
    <submittedName>
        <fullName evidence="1">Uncharacterized protein</fullName>
    </submittedName>
</protein>
<name>A0A8J4Q1H0_9MYCE</name>
<sequence>MEDLINSDIIYKDPQKWIGTLMGCIPVYGKPLSFVSNYLINFILPSPCSPDGANMECGSGNNGSSGIKLCDFLLEEIENSGSIEIMEKAQQFLKLNSLCLNSKDLFSINRTTEHLNTLVCNNNDTIDCGIQLVEMCINSKLYYPLIISSFTLFTTILETINNGALWKYDDATLVQLRTNLFERAKKVTEKSVVYTKSVLLHYNSTLRSMEGSLFFFRSDYCTVGSFLDPPDKRTILDIIYENQGTLPFTFDKKKCHYIVSPIVFGFQENSYLQSNQYNNNKNMKQQNSNNNNNYSFFTVNFDKKLIGSTWQFRCLSFENCISDIKFMNAKTLEQIAHFEKVENWDPQCKGTINQYYMYEFDKIPLKSNDPIIIKFKNITTGSFEFIIE</sequence>
<comment type="caution">
    <text evidence="1">The sequence shown here is derived from an EMBL/GenBank/DDBJ whole genome shotgun (WGS) entry which is preliminary data.</text>
</comment>
<evidence type="ECO:0000313" key="1">
    <source>
        <dbReference type="EMBL" id="KAF2076149.1"/>
    </source>
</evidence>
<dbReference type="EMBL" id="AJWJ01000071">
    <property type="protein sequence ID" value="KAF2076149.1"/>
    <property type="molecule type" value="Genomic_DNA"/>
</dbReference>
<dbReference type="AlphaFoldDB" id="A0A8J4Q1H0"/>
<proteinExistence type="predicted"/>
<dbReference type="Proteomes" id="UP000695562">
    <property type="component" value="Unassembled WGS sequence"/>
</dbReference>
<keyword evidence="2" id="KW-1185">Reference proteome</keyword>